<dbReference type="GO" id="GO:0005524">
    <property type="term" value="F:ATP binding"/>
    <property type="evidence" value="ECO:0007669"/>
    <property type="project" value="UniProtKB-KW"/>
</dbReference>
<dbReference type="PROSITE" id="PS00211">
    <property type="entry name" value="ABC_TRANSPORTER_1"/>
    <property type="match status" value="1"/>
</dbReference>
<dbReference type="PANTHER" id="PTHR43790:SF4">
    <property type="entry name" value="GUANOSINE IMPORT ATP-BINDING PROTEIN NUPO"/>
    <property type="match status" value="1"/>
</dbReference>
<keyword evidence="2" id="KW-0813">Transport</keyword>
<feature type="domain" description="ABC transporter" evidence="10">
    <location>
        <begin position="251"/>
        <end position="494"/>
    </location>
</feature>
<keyword evidence="5" id="KW-0677">Repeat</keyword>
<evidence type="ECO:0000256" key="7">
    <source>
        <dbReference type="ARBA" id="ARBA00022840"/>
    </source>
</evidence>
<reference evidence="11" key="1">
    <citation type="journal article" date="2021" name="Microorganisms">
        <title>Acidisoma silvae sp. nov. and Acidisomacellulosilytica sp. nov., Two Acidophilic Bacteria Isolated from Decaying Wood, Hydrolyzing Cellulose and Producing Poly-3-hydroxybutyrate.</title>
        <authorList>
            <person name="Mieszkin S."/>
            <person name="Pouder E."/>
            <person name="Uroz S."/>
            <person name="Simon-Colin C."/>
            <person name="Alain K."/>
        </authorList>
    </citation>
    <scope>NUCLEOTIDE SEQUENCE</scope>
    <source>
        <strain evidence="11">HW T2.11</strain>
    </source>
</reference>
<evidence type="ECO:0000256" key="4">
    <source>
        <dbReference type="ARBA" id="ARBA00022597"/>
    </source>
</evidence>
<evidence type="ECO:0000256" key="3">
    <source>
        <dbReference type="ARBA" id="ARBA00022475"/>
    </source>
</evidence>
<dbReference type="SUPFAM" id="SSF52540">
    <property type="entry name" value="P-loop containing nucleoside triphosphate hydrolases"/>
    <property type="match status" value="2"/>
</dbReference>
<dbReference type="InterPro" id="IPR050107">
    <property type="entry name" value="ABC_carbohydrate_import_ATPase"/>
</dbReference>
<dbReference type="GO" id="GO:0016887">
    <property type="term" value="F:ATP hydrolysis activity"/>
    <property type="evidence" value="ECO:0007669"/>
    <property type="project" value="InterPro"/>
</dbReference>
<sequence>MAALLEMRGIVKCFGAVRANDGIDLDAQAGEIVGLLGENGSGKSTLMKLLFGMMPPDAGGIVFRGRELSDHNPRMAAEAGIAMIHQHFTLVEAMTVAENIMLGWQDAGWRLKRREIADRIRETSRRLGLELDPSARVGDLSLGRRQRIEILKAVLRDAELLILDEPTSNLAPPEVAELLAILRHLRAEGKGIIFITHKLPEVLDVCDRVVVLRAGRVAGFAPVAGADRATLARMMVGRDVPAPQNLSGSGTGATRLSVSGLGGAGIGPMDLTLSGGEILGLAGVDGNGQLELAETLAGLRAATGGSVMLDGRDITHASVSARMTAGLAYIPADRSSTALVRGMTIAANLMLRDSARPPYARRGWLTKRATQTRAAALMQGFDIRAPSPAVPAGRLSGGNQQKIVIARELDRNPGLLIAHQPTWGLDPGATHFVMERMLALRAAGAAVLYISSELEEVLAISDRVAVLAGGAIAGIMPRGGVDMAQLGLWMSGRAA</sequence>
<dbReference type="Gene3D" id="3.40.50.300">
    <property type="entry name" value="P-loop containing nucleotide triphosphate hydrolases"/>
    <property type="match status" value="2"/>
</dbReference>
<evidence type="ECO:0000256" key="2">
    <source>
        <dbReference type="ARBA" id="ARBA00022448"/>
    </source>
</evidence>
<evidence type="ECO:0000256" key="1">
    <source>
        <dbReference type="ARBA" id="ARBA00004202"/>
    </source>
</evidence>
<dbReference type="GO" id="GO:0005886">
    <property type="term" value="C:plasma membrane"/>
    <property type="evidence" value="ECO:0007669"/>
    <property type="project" value="UniProtKB-SubCell"/>
</dbReference>
<keyword evidence="9" id="KW-0472">Membrane</keyword>
<dbReference type="SMART" id="SM00382">
    <property type="entry name" value="AAA"/>
    <property type="match status" value="1"/>
</dbReference>
<keyword evidence="4" id="KW-0762">Sugar transport</keyword>
<organism evidence="11 12">
    <name type="scientific">Acidisoma silvae</name>
    <dbReference type="NCBI Taxonomy" id="2802396"/>
    <lineage>
        <taxon>Bacteria</taxon>
        <taxon>Pseudomonadati</taxon>
        <taxon>Pseudomonadota</taxon>
        <taxon>Alphaproteobacteria</taxon>
        <taxon>Acetobacterales</taxon>
        <taxon>Acidocellaceae</taxon>
        <taxon>Acidisoma</taxon>
    </lineage>
</organism>
<evidence type="ECO:0000256" key="6">
    <source>
        <dbReference type="ARBA" id="ARBA00022741"/>
    </source>
</evidence>
<keyword evidence="8" id="KW-1278">Translocase</keyword>
<name>A0A963YV12_9PROT</name>
<dbReference type="InterPro" id="IPR017871">
    <property type="entry name" value="ABC_transporter-like_CS"/>
</dbReference>
<protein>
    <submittedName>
        <fullName evidence="11">ABC transporter ATP-binding protein</fullName>
    </submittedName>
</protein>
<dbReference type="RefSeq" id="WP_227323274.1">
    <property type="nucleotide sequence ID" value="NZ_JAESVB010000015.1"/>
</dbReference>
<dbReference type="InterPro" id="IPR003593">
    <property type="entry name" value="AAA+_ATPase"/>
</dbReference>
<gene>
    <name evidence="11" type="ORF">ASILVAE211_20700</name>
</gene>
<dbReference type="AlphaFoldDB" id="A0A963YV12"/>
<comment type="caution">
    <text evidence="11">The sequence shown here is derived from an EMBL/GenBank/DDBJ whole genome shotgun (WGS) entry which is preliminary data.</text>
</comment>
<evidence type="ECO:0000313" key="11">
    <source>
        <dbReference type="EMBL" id="MCB8877627.1"/>
    </source>
</evidence>
<dbReference type="FunFam" id="3.40.50.300:FF:000127">
    <property type="entry name" value="Ribose import ATP-binding protein RbsA"/>
    <property type="match status" value="1"/>
</dbReference>
<dbReference type="PANTHER" id="PTHR43790">
    <property type="entry name" value="CARBOHYDRATE TRANSPORT ATP-BINDING PROTEIN MG119-RELATED"/>
    <property type="match status" value="1"/>
</dbReference>
<dbReference type="Proteomes" id="UP000708298">
    <property type="component" value="Unassembled WGS sequence"/>
</dbReference>
<accession>A0A963YV12</accession>
<dbReference type="CDD" id="cd03216">
    <property type="entry name" value="ABC_Carb_Monos_I"/>
    <property type="match status" value="1"/>
</dbReference>
<evidence type="ECO:0000256" key="9">
    <source>
        <dbReference type="ARBA" id="ARBA00023136"/>
    </source>
</evidence>
<evidence type="ECO:0000313" key="12">
    <source>
        <dbReference type="Proteomes" id="UP000708298"/>
    </source>
</evidence>
<evidence type="ECO:0000259" key="10">
    <source>
        <dbReference type="PROSITE" id="PS50893"/>
    </source>
</evidence>
<dbReference type="InterPro" id="IPR003439">
    <property type="entry name" value="ABC_transporter-like_ATP-bd"/>
</dbReference>
<evidence type="ECO:0000256" key="8">
    <source>
        <dbReference type="ARBA" id="ARBA00022967"/>
    </source>
</evidence>
<dbReference type="PROSITE" id="PS50893">
    <property type="entry name" value="ABC_TRANSPORTER_2"/>
    <property type="match status" value="2"/>
</dbReference>
<keyword evidence="12" id="KW-1185">Reference proteome</keyword>
<feature type="domain" description="ABC transporter" evidence="10">
    <location>
        <begin position="5"/>
        <end position="239"/>
    </location>
</feature>
<keyword evidence="7 11" id="KW-0067">ATP-binding</keyword>
<evidence type="ECO:0000256" key="5">
    <source>
        <dbReference type="ARBA" id="ARBA00022737"/>
    </source>
</evidence>
<keyword evidence="6" id="KW-0547">Nucleotide-binding</keyword>
<dbReference type="Pfam" id="PF00005">
    <property type="entry name" value="ABC_tran"/>
    <property type="match status" value="2"/>
</dbReference>
<proteinExistence type="predicted"/>
<dbReference type="InterPro" id="IPR027417">
    <property type="entry name" value="P-loop_NTPase"/>
</dbReference>
<keyword evidence="3" id="KW-1003">Cell membrane</keyword>
<dbReference type="CDD" id="cd03215">
    <property type="entry name" value="ABC_Carb_Monos_II"/>
    <property type="match status" value="1"/>
</dbReference>
<comment type="subcellular location">
    <subcellularLocation>
        <location evidence="1">Cell membrane</location>
        <topology evidence="1">Peripheral membrane protein</topology>
    </subcellularLocation>
</comment>
<reference evidence="11" key="2">
    <citation type="submission" date="2021-01" db="EMBL/GenBank/DDBJ databases">
        <authorList>
            <person name="Mieszkin S."/>
            <person name="Pouder E."/>
            <person name="Alain K."/>
        </authorList>
    </citation>
    <scope>NUCLEOTIDE SEQUENCE</scope>
    <source>
        <strain evidence="11">HW T2.11</strain>
    </source>
</reference>
<dbReference type="EMBL" id="JAESVB010000015">
    <property type="protein sequence ID" value="MCB8877627.1"/>
    <property type="molecule type" value="Genomic_DNA"/>
</dbReference>